<organism evidence="3 4">
    <name type="scientific">Diacronema lutheri</name>
    <name type="common">Unicellular marine alga</name>
    <name type="synonym">Monochrysis lutheri</name>
    <dbReference type="NCBI Taxonomy" id="2081491"/>
    <lineage>
        <taxon>Eukaryota</taxon>
        <taxon>Haptista</taxon>
        <taxon>Haptophyta</taxon>
        <taxon>Pavlovophyceae</taxon>
        <taxon>Pavlovales</taxon>
        <taxon>Pavlovaceae</taxon>
        <taxon>Diacronema</taxon>
    </lineage>
</organism>
<keyword evidence="1" id="KW-0732">Signal</keyword>
<name>A0A8J5XUP3_DIALT</name>
<comment type="caution">
    <text evidence="3">The sequence shown here is derived from an EMBL/GenBank/DDBJ whole genome shotgun (WGS) entry which is preliminary data.</text>
</comment>
<dbReference type="InterPro" id="IPR005069">
    <property type="entry name" value="Nucl-diP-sugar_transferase"/>
</dbReference>
<accession>A0A8J5XUP3</accession>
<dbReference type="PANTHER" id="PTHR46936:SF1">
    <property type="entry name" value="ARABINOSYLTRANSFERASE XEG113"/>
    <property type="match status" value="1"/>
</dbReference>
<feature type="chain" id="PRO_5035325257" description="Nucleotide-diphospho-sugar transferase domain-containing protein" evidence="1">
    <location>
        <begin position="39"/>
        <end position="690"/>
    </location>
</feature>
<evidence type="ECO:0000256" key="1">
    <source>
        <dbReference type="SAM" id="SignalP"/>
    </source>
</evidence>
<dbReference type="InterPro" id="IPR053250">
    <property type="entry name" value="Glycosyltransferase_77"/>
</dbReference>
<dbReference type="AlphaFoldDB" id="A0A8J5XUP3"/>
<dbReference type="GO" id="GO:0052636">
    <property type="term" value="F:arabinosyltransferase activity"/>
    <property type="evidence" value="ECO:0007669"/>
    <property type="project" value="TreeGrafter"/>
</dbReference>
<dbReference type="GO" id="GO:0005794">
    <property type="term" value="C:Golgi apparatus"/>
    <property type="evidence" value="ECO:0007669"/>
    <property type="project" value="TreeGrafter"/>
</dbReference>
<evidence type="ECO:0000313" key="3">
    <source>
        <dbReference type="EMBL" id="KAG8469321.1"/>
    </source>
</evidence>
<dbReference type="OrthoDB" id="540503at2759"/>
<gene>
    <name evidence="3" type="ORF">KFE25_007839</name>
</gene>
<evidence type="ECO:0000313" key="4">
    <source>
        <dbReference type="Proteomes" id="UP000751190"/>
    </source>
</evidence>
<dbReference type="Proteomes" id="UP000751190">
    <property type="component" value="Unassembled WGS sequence"/>
</dbReference>
<dbReference type="Pfam" id="PF03407">
    <property type="entry name" value="Nucleotid_trans"/>
    <property type="match status" value="1"/>
</dbReference>
<evidence type="ECO:0000259" key="2">
    <source>
        <dbReference type="Pfam" id="PF03407"/>
    </source>
</evidence>
<protein>
    <recommendedName>
        <fullName evidence="2">Nucleotide-diphospho-sugar transferase domain-containing protein</fullName>
    </recommendedName>
</protein>
<reference evidence="3" key="1">
    <citation type="submission" date="2021-05" db="EMBL/GenBank/DDBJ databases">
        <title>The genome of the haptophyte Pavlova lutheri (Diacronema luteri, Pavlovales) - a model for lipid biosynthesis in eukaryotic algae.</title>
        <authorList>
            <person name="Hulatt C.J."/>
            <person name="Posewitz M.C."/>
        </authorList>
    </citation>
    <scope>NUCLEOTIDE SEQUENCE</scope>
    <source>
        <strain evidence="3">NIVA-4/92</strain>
    </source>
</reference>
<sequence>MPPQRGAAGGGTCSRSGPRLALLVVFVVYCVIVVQNSGQNGPQAPRLVPATPHGLRAAHVHAGMAALDAARPASLGGGGDGSGGVPAPRVPAAAATAAAAGGDTGFCTGPFLANTAQPIVTDESMLAEEPPLAPGDVASVHVPPLTRSFCERYAKGKALITTAADQRYMTWARNWAKSLQAHGVTNLFIGAMDADALRLSHAEGIPSVLLGRMRAGTTWHSANRYKIRLVQGVVELGFDVLFTDADVTFVRDPMPFLLSYPEAGVLISTDLLVREKPYPMVNGLENTYETVGQYRADLNVGLMFVRSTAHTVRMMNHWADVANADMSKSMQTFFVKLVREYAACLPPDPKLPHLAPCYNGTVNIGLLPMDRFCGGYIYFVERLPQRMGIEAISTHATYQVHQGLDGKRERLRHAHLWYLDGAEYYAPAGGVLSMAPMALPAWMADEALVRRYGEGGDLRDAHKNRTLMHFELVHFQLRQLRNALALGAMLGRTLVMPDFTVLLDNTWYPMNGAWPGFRKLGPFVAPLDHVLHMTQLQNNNVAYRGSTFLDHPCIRDGYATAQRLAVAFEPGAPAPTAEQARTASRVVLPKGATQAQVVAALQHHPAKVIHLESTLDIISGFDDPAEQERFASRINRTPMLWCCITKNVANDMFQQPFPPGHIYYDFWYDRPHTDRFGRRHTDTWQLRVGP</sequence>
<keyword evidence="4" id="KW-1185">Reference proteome</keyword>
<feature type="domain" description="Nucleotide-diphospho-sugar transferase" evidence="2">
    <location>
        <begin position="183"/>
        <end position="411"/>
    </location>
</feature>
<dbReference type="PANTHER" id="PTHR46936">
    <property type="entry name" value="ARABINOSYLTRANSFERASE XEG113"/>
    <property type="match status" value="1"/>
</dbReference>
<feature type="signal peptide" evidence="1">
    <location>
        <begin position="1"/>
        <end position="38"/>
    </location>
</feature>
<dbReference type="EMBL" id="JAGTXO010000003">
    <property type="protein sequence ID" value="KAG8469321.1"/>
    <property type="molecule type" value="Genomic_DNA"/>
</dbReference>
<proteinExistence type="predicted"/>
<dbReference type="OMA" id="CRINHET"/>